<comment type="caution">
    <text evidence="2">The sequence shown here is derived from an EMBL/GenBank/DDBJ whole genome shotgun (WGS) entry which is preliminary data.</text>
</comment>
<protein>
    <submittedName>
        <fullName evidence="2">Uncharacterized protein</fullName>
    </submittedName>
</protein>
<feature type="transmembrane region" description="Helical" evidence="1">
    <location>
        <begin position="98"/>
        <end position="117"/>
    </location>
</feature>
<evidence type="ECO:0000256" key="1">
    <source>
        <dbReference type="SAM" id="Phobius"/>
    </source>
</evidence>
<feature type="transmembrane region" description="Helical" evidence="1">
    <location>
        <begin position="44"/>
        <end position="63"/>
    </location>
</feature>
<dbReference type="EMBL" id="MKZQ01000022">
    <property type="protein sequence ID" value="PJN70841.1"/>
    <property type="molecule type" value="Genomic_DNA"/>
</dbReference>
<keyword evidence="1" id="KW-0472">Membrane</keyword>
<dbReference type="RefSeq" id="WP_048517087.1">
    <property type="nucleotide sequence ID" value="NZ_CP036118.1"/>
</dbReference>
<keyword evidence="1" id="KW-1133">Transmembrane helix</keyword>
<organism evidence="2 3">
    <name type="scientific">Bacillus mycoides</name>
    <dbReference type="NCBI Taxonomy" id="1405"/>
    <lineage>
        <taxon>Bacteria</taxon>
        <taxon>Bacillati</taxon>
        <taxon>Bacillota</taxon>
        <taxon>Bacilli</taxon>
        <taxon>Bacillales</taxon>
        <taxon>Bacillaceae</taxon>
        <taxon>Bacillus</taxon>
        <taxon>Bacillus cereus group</taxon>
    </lineage>
</organism>
<dbReference type="Proteomes" id="UP000236165">
    <property type="component" value="Unassembled WGS sequence"/>
</dbReference>
<sequence length="122" mass="14284">MLFIWKRKGLLVPLALFLGYIPVLALAGMSMDMNIEQGSLLNKLIGFVMLLLMFLPALINYLFTKYFVKDEGIKIVTDEEGKQYKIDTYSKFFFIRNFTWTFIFLIFEIIILIRSIVSSYTN</sequence>
<gene>
    <name evidence="2" type="ORF">BACWE_22340</name>
</gene>
<reference evidence="2 3" key="1">
    <citation type="submission" date="2016-10" db="EMBL/GenBank/DDBJ databases">
        <title>Genome Sequence of Bacillus weihenstephanensis GM6LP.</title>
        <authorList>
            <person name="Poehlein A."/>
            <person name="Wemheuer F."/>
            <person name="Hollensteiner J."/>
            <person name="Wemheuer B."/>
        </authorList>
    </citation>
    <scope>NUCLEOTIDE SEQUENCE [LARGE SCALE GENOMIC DNA]</scope>
    <source>
        <strain evidence="2 3">GM6LP</strain>
    </source>
</reference>
<keyword evidence="1" id="KW-0812">Transmembrane</keyword>
<accession>A0AAP8GXB6</accession>
<proteinExistence type="predicted"/>
<evidence type="ECO:0000313" key="3">
    <source>
        <dbReference type="Proteomes" id="UP000236165"/>
    </source>
</evidence>
<name>A0AAP8GXB6_BACMY</name>
<dbReference type="AlphaFoldDB" id="A0AAP8GXB6"/>
<evidence type="ECO:0000313" key="2">
    <source>
        <dbReference type="EMBL" id="PJN70841.1"/>
    </source>
</evidence>